<dbReference type="EMBL" id="CAEZZL010000174">
    <property type="protein sequence ID" value="CAB4773185.1"/>
    <property type="molecule type" value="Genomic_DNA"/>
</dbReference>
<evidence type="ECO:0000313" key="1">
    <source>
        <dbReference type="EMBL" id="CAB4773185.1"/>
    </source>
</evidence>
<gene>
    <name evidence="1" type="ORF">UFOPK2870_01427</name>
</gene>
<name>A0A6J6VQ99_9ZZZZ</name>
<sequence length="194" mass="21864">MSNFVHCRFPVHGKVAARELFSDPWSHHVNTKNLSGSTVGVFLGDDLHESVNFANDHCATIGTELMLCNHNVVASSFCSFFTRSSPCNFRAAINCPWHFVVVNRNCGLTKNLFHHKNCFCICNVSKLWRVDQVANRKDIGNVGAAIRINVNKSAIAHCNLCICKSQLIRKRTTADRNDDCINFKLFTFTKRNNC</sequence>
<accession>A0A6J6VQ99</accession>
<protein>
    <submittedName>
        <fullName evidence="1">Unannotated protein</fullName>
    </submittedName>
</protein>
<reference evidence="1" key="1">
    <citation type="submission" date="2020-05" db="EMBL/GenBank/DDBJ databases">
        <authorList>
            <person name="Chiriac C."/>
            <person name="Salcher M."/>
            <person name="Ghai R."/>
            <person name="Kavagutti S V."/>
        </authorList>
    </citation>
    <scope>NUCLEOTIDE SEQUENCE</scope>
</reference>
<organism evidence="1">
    <name type="scientific">freshwater metagenome</name>
    <dbReference type="NCBI Taxonomy" id="449393"/>
    <lineage>
        <taxon>unclassified sequences</taxon>
        <taxon>metagenomes</taxon>
        <taxon>ecological metagenomes</taxon>
    </lineage>
</organism>
<dbReference type="AlphaFoldDB" id="A0A6J6VQ99"/>
<proteinExistence type="predicted"/>